<dbReference type="Gene3D" id="3.40.50.2020">
    <property type="match status" value="1"/>
</dbReference>
<protein>
    <submittedName>
        <fullName evidence="2">Adenine phosphoribosyltransferase</fullName>
        <ecNumber evidence="2">2.4.2.7</ecNumber>
    </submittedName>
</protein>
<sequence length="201" mass="21282">MSDATSTDETKPMPSFYTAQIGSQQVELPIVPVSDSLLIALMMIIDHGVEFAAKAGAELAGHFAAMQPEIVVAPATLGIPLAIEVTRSLGLDDYLILQKTRKIHLRDALSEPVTAITSEGSQSLLLDRNRIPSVAGRRTLFVDDVISTGSSTAAALRLLAAAGADVVGVGALLTESDAWREPLSEYADRIFALGSIPVFPR</sequence>
<dbReference type="InterPro" id="IPR029057">
    <property type="entry name" value="PRTase-like"/>
</dbReference>
<dbReference type="PANTHER" id="PTHR43218:SF1">
    <property type="entry name" value="PHOSPHORIBOSYLTRANSFERASE"/>
    <property type="match status" value="1"/>
</dbReference>
<dbReference type="PANTHER" id="PTHR43218">
    <property type="entry name" value="PHOSPHORIBOSYLTRANSFERASE-RELATED"/>
    <property type="match status" value="1"/>
</dbReference>
<evidence type="ECO:0000313" key="2">
    <source>
        <dbReference type="EMBL" id="MBM7471831.1"/>
    </source>
</evidence>
<keyword evidence="2" id="KW-0808">Transferase</keyword>
<dbReference type="InterPro" id="IPR000836">
    <property type="entry name" value="PRTase_dom"/>
</dbReference>
<proteinExistence type="predicted"/>
<evidence type="ECO:0000313" key="3">
    <source>
        <dbReference type="Proteomes" id="UP000776164"/>
    </source>
</evidence>
<dbReference type="SUPFAM" id="SSF53271">
    <property type="entry name" value="PRTase-like"/>
    <property type="match status" value="1"/>
</dbReference>
<dbReference type="RefSeq" id="WP_205108098.1">
    <property type="nucleotide sequence ID" value="NZ_BAAAHT010000013.1"/>
</dbReference>
<comment type="caution">
    <text evidence="2">The sequence shown here is derived from an EMBL/GenBank/DDBJ whole genome shotgun (WGS) entry which is preliminary data.</text>
</comment>
<dbReference type="CDD" id="cd06223">
    <property type="entry name" value="PRTases_typeI"/>
    <property type="match status" value="1"/>
</dbReference>
<keyword evidence="3" id="KW-1185">Reference proteome</keyword>
<organism evidence="2 3">
    <name type="scientific">Subtercola frigoramans</name>
    <dbReference type="NCBI Taxonomy" id="120298"/>
    <lineage>
        <taxon>Bacteria</taxon>
        <taxon>Bacillati</taxon>
        <taxon>Actinomycetota</taxon>
        <taxon>Actinomycetes</taxon>
        <taxon>Micrococcales</taxon>
        <taxon>Microbacteriaceae</taxon>
        <taxon>Subtercola</taxon>
    </lineage>
</organism>
<dbReference type="EMBL" id="JAFBBU010000001">
    <property type="protein sequence ID" value="MBM7471831.1"/>
    <property type="molecule type" value="Genomic_DNA"/>
</dbReference>
<accession>A0ABS2L4L8</accession>
<evidence type="ECO:0000259" key="1">
    <source>
        <dbReference type="Pfam" id="PF00156"/>
    </source>
</evidence>
<gene>
    <name evidence="2" type="ORF">JOE66_001465</name>
</gene>
<dbReference type="Pfam" id="PF00156">
    <property type="entry name" value="Pribosyltran"/>
    <property type="match status" value="1"/>
</dbReference>
<dbReference type="GO" id="GO:0003999">
    <property type="term" value="F:adenine phosphoribosyltransferase activity"/>
    <property type="evidence" value="ECO:0007669"/>
    <property type="project" value="UniProtKB-EC"/>
</dbReference>
<name>A0ABS2L4L8_9MICO</name>
<keyword evidence="2" id="KW-0328">Glycosyltransferase</keyword>
<feature type="domain" description="Phosphoribosyltransferase" evidence="1">
    <location>
        <begin position="65"/>
        <end position="182"/>
    </location>
</feature>
<dbReference type="Proteomes" id="UP000776164">
    <property type="component" value="Unassembled WGS sequence"/>
</dbReference>
<reference evidence="2 3" key="1">
    <citation type="submission" date="2021-01" db="EMBL/GenBank/DDBJ databases">
        <title>Sequencing the genomes of 1000 actinobacteria strains.</title>
        <authorList>
            <person name="Klenk H.-P."/>
        </authorList>
    </citation>
    <scope>NUCLEOTIDE SEQUENCE [LARGE SCALE GENOMIC DNA]</scope>
    <source>
        <strain evidence="2 3">DSM 13057</strain>
    </source>
</reference>
<dbReference type="EC" id="2.4.2.7" evidence="2"/>